<organism evidence="2 3">
    <name type="scientific">Kitasatospora cystarginea</name>
    <dbReference type="NCBI Taxonomy" id="58350"/>
    <lineage>
        <taxon>Bacteria</taxon>
        <taxon>Bacillati</taxon>
        <taxon>Actinomycetota</taxon>
        <taxon>Actinomycetes</taxon>
        <taxon>Kitasatosporales</taxon>
        <taxon>Streptomycetaceae</taxon>
        <taxon>Kitasatospora</taxon>
    </lineage>
</organism>
<keyword evidence="3" id="KW-1185">Reference proteome</keyword>
<protein>
    <submittedName>
        <fullName evidence="2">Uncharacterized protein</fullName>
    </submittedName>
</protein>
<reference evidence="3" key="1">
    <citation type="journal article" date="2019" name="Int. J. Syst. Evol. Microbiol.">
        <title>The Global Catalogue of Microorganisms (GCM) 10K type strain sequencing project: providing services to taxonomists for standard genome sequencing and annotation.</title>
        <authorList>
            <consortium name="The Broad Institute Genomics Platform"/>
            <consortium name="The Broad Institute Genome Sequencing Center for Infectious Disease"/>
            <person name="Wu L."/>
            <person name="Ma J."/>
        </authorList>
    </citation>
    <scope>NUCLEOTIDE SEQUENCE [LARGE SCALE GENOMIC DNA]</scope>
    <source>
        <strain evidence="3">JCM 7356</strain>
    </source>
</reference>
<proteinExistence type="predicted"/>
<comment type="caution">
    <text evidence="2">The sequence shown here is derived from an EMBL/GenBank/DDBJ whole genome shotgun (WGS) entry which is preliminary data.</text>
</comment>
<accession>A0ABP5RNG4</accession>
<feature type="compositionally biased region" description="Low complexity" evidence="1">
    <location>
        <begin position="95"/>
        <end position="104"/>
    </location>
</feature>
<evidence type="ECO:0000256" key="1">
    <source>
        <dbReference type="SAM" id="MobiDB-lite"/>
    </source>
</evidence>
<dbReference type="Proteomes" id="UP001500305">
    <property type="component" value="Unassembled WGS sequence"/>
</dbReference>
<evidence type="ECO:0000313" key="3">
    <source>
        <dbReference type="Proteomes" id="UP001500305"/>
    </source>
</evidence>
<evidence type="ECO:0000313" key="2">
    <source>
        <dbReference type="EMBL" id="GAA2268510.1"/>
    </source>
</evidence>
<feature type="region of interest" description="Disordered" evidence="1">
    <location>
        <begin position="88"/>
        <end position="111"/>
    </location>
</feature>
<name>A0ABP5RNG4_9ACTN</name>
<sequence>MKLASAVDLRSAGLSIEIVCPATAVHPLAMSAHLFELAFGGQGAVARRSVEQASGAEAAAAAAPRRSVQDRPAIGLAAQRVVAADFARADDPSSRCRSASGSSGQFSPTRR</sequence>
<gene>
    <name evidence="2" type="ORF">GCM10010430_62300</name>
</gene>
<dbReference type="RefSeq" id="WP_344639879.1">
    <property type="nucleotide sequence ID" value="NZ_BAAATR010000037.1"/>
</dbReference>
<dbReference type="EMBL" id="BAAATR010000037">
    <property type="protein sequence ID" value="GAA2268510.1"/>
    <property type="molecule type" value="Genomic_DNA"/>
</dbReference>